<protein>
    <submittedName>
        <fullName evidence="1">Uncharacterized protein</fullName>
    </submittedName>
</protein>
<keyword evidence="2" id="KW-1185">Reference proteome</keyword>
<evidence type="ECO:0000313" key="1">
    <source>
        <dbReference type="Ensembl" id="ENSPCEP00000021380.1"/>
    </source>
</evidence>
<name>A0A8C8VNV1_9SAUR</name>
<reference evidence="1" key="2">
    <citation type="submission" date="2025-09" db="UniProtKB">
        <authorList>
            <consortium name="Ensembl"/>
        </authorList>
    </citation>
    <scope>IDENTIFICATION</scope>
</reference>
<evidence type="ECO:0000313" key="2">
    <source>
        <dbReference type="Proteomes" id="UP000694393"/>
    </source>
</evidence>
<sequence length="98" mass="10867">MEESVFLEIRRKMQSGLLIIREPKAENLPVDISVTPASLEIKSCQDCKMISLPADVRIVPSSSRGLHYIAGDGLYVRLQVQADSNTSKGEQLFCFPLS</sequence>
<reference evidence="1" key="1">
    <citation type="submission" date="2025-08" db="UniProtKB">
        <authorList>
            <consortium name="Ensembl"/>
        </authorList>
    </citation>
    <scope>IDENTIFICATION</scope>
</reference>
<organism evidence="1 2">
    <name type="scientific">Pelusios castaneus</name>
    <name type="common">West African mud turtle</name>
    <dbReference type="NCBI Taxonomy" id="367368"/>
    <lineage>
        <taxon>Eukaryota</taxon>
        <taxon>Metazoa</taxon>
        <taxon>Chordata</taxon>
        <taxon>Craniata</taxon>
        <taxon>Vertebrata</taxon>
        <taxon>Euteleostomi</taxon>
        <taxon>Archelosauria</taxon>
        <taxon>Testudinata</taxon>
        <taxon>Testudines</taxon>
        <taxon>Pleurodira</taxon>
        <taxon>Pelomedusidae</taxon>
        <taxon>Pelusios</taxon>
    </lineage>
</organism>
<dbReference type="AlphaFoldDB" id="A0A8C8VNV1"/>
<accession>A0A8C8VNV1</accession>
<dbReference type="Pfam" id="PF09814">
    <property type="entry name" value="HECT_2"/>
    <property type="match status" value="1"/>
</dbReference>
<proteinExistence type="predicted"/>
<dbReference type="InterPro" id="IPR019193">
    <property type="entry name" value="UBQ-conj_enz_E2-bd_prot"/>
</dbReference>
<dbReference type="Ensembl" id="ENSPCET00000022115.1">
    <property type="protein sequence ID" value="ENSPCEP00000021380.1"/>
    <property type="gene ID" value="ENSPCEG00000016449.1"/>
</dbReference>
<dbReference type="Proteomes" id="UP000694393">
    <property type="component" value="Unplaced"/>
</dbReference>